<reference evidence="2 3" key="1">
    <citation type="submission" date="2022-07" db="EMBL/GenBank/DDBJ databases">
        <title>Genomic and pangenome structural analysis of the polyextremophile Exiguobacterium.</title>
        <authorList>
            <person name="Shen L."/>
        </authorList>
    </citation>
    <scope>NUCLEOTIDE SEQUENCE [LARGE SCALE GENOMIC DNA]</scope>
    <source>
        <strain evidence="2 3">12_1</strain>
    </source>
</reference>
<dbReference type="EMBL" id="JANIEK010000022">
    <property type="protein sequence ID" value="MCT4795298.1"/>
    <property type="molecule type" value="Genomic_DNA"/>
</dbReference>
<keyword evidence="3" id="KW-1185">Reference proteome</keyword>
<dbReference type="PROSITE" id="PS50943">
    <property type="entry name" value="HTH_CROC1"/>
    <property type="match status" value="1"/>
</dbReference>
<feature type="domain" description="HTH cro/C1-type" evidence="1">
    <location>
        <begin position="14"/>
        <end position="68"/>
    </location>
</feature>
<evidence type="ECO:0000259" key="1">
    <source>
        <dbReference type="PROSITE" id="PS50943"/>
    </source>
</evidence>
<dbReference type="RefSeq" id="WP_034815505.1">
    <property type="nucleotide sequence ID" value="NZ_JANIEK010000022.1"/>
</dbReference>
<evidence type="ECO:0000313" key="2">
    <source>
        <dbReference type="EMBL" id="MCT4795298.1"/>
    </source>
</evidence>
<name>A0ABT2KY17_9BACL</name>
<gene>
    <name evidence="2" type="ORF">NQG31_07050</name>
</gene>
<dbReference type="SUPFAM" id="SSF47413">
    <property type="entry name" value="lambda repressor-like DNA-binding domains"/>
    <property type="match status" value="1"/>
</dbReference>
<dbReference type="Gene3D" id="1.10.260.40">
    <property type="entry name" value="lambda repressor-like DNA-binding domains"/>
    <property type="match status" value="1"/>
</dbReference>
<dbReference type="CDD" id="cd00093">
    <property type="entry name" value="HTH_XRE"/>
    <property type="match status" value="1"/>
</dbReference>
<protein>
    <submittedName>
        <fullName evidence="2">Helix-turn-helix domain-containing protein</fullName>
    </submittedName>
</protein>
<sequence length="157" mass="18039">MKKTDFIQTVSKHIKLIRVEQQLSQEEMAEILGISKKTLIQIEKERTVANWGTVVTLCALFNGSEILLNEIGDDPVEFVKLIAKETDYEPKSKTLGGRVWWKQIATDGDYVMQQNVISSHYRILDSNDVRWYSSFDADDALHVLARLARDHREESLS</sequence>
<accession>A0ABT2KY17</accession>
<proteinExistence type="predicted"/>
<dbReference type="InterPro" id="IPR010982">
    <property type="entry name" value="Lambda_DNA-bd_dom_sf"/>
</dbReference>
<dbReference type="SMART" id="SM00530">
    <property type="entry name" value="HTH_XRE"/>
    <property type="match status" value="1"/>
</dbReference>
<comment type="caution">
    <text evidence="2">The sequence shown here is derived from an EMBL/GenBank/DDBJ whole genome shotgun (WGS) entry which is preliminary data.</text>
</comment>
<dbReference type="InterPro" id="IPR001387">
    <property type="entry name" value="Cro/C1-type_HTH"/>
</dbReference>
<evidence type="ECO:0000313" key="3">
    <source>
        <dbReference type="Proteomes" id="UP001206821"/>
    </source>
</evidence>
<dbReference type="Pfam" id="PF12844">
    <property type="entry name" value="HTH_19"/>
    <property type="match status" value="1"/>
</dbReference>
<organism evidence="2 3">
    <name type="scientific">Exiguobacterium alkaliphilum</name>
    <dbReference type="NCBI Taxonomy" id="1428684"/>
    <lineage>
        <taxon>Bacteria</taxon>
        <taxon>Bacillati</taxon>
        <taxon>Bacillota</taxon>
        <taxon>Bacilli</taxon>
        <taxon>Bacillales</taxon>
        <taxon>Bacillales Family XII. Incertae Sedis</taxon>
        <taxon>Exiguobacterium</taxon>
    </lineage>
</organism>
<dbReference type="Proteomes" id="UP001206821">
    <property type="component" value="Unassembled WGS sequence"/>
</dbReference>